<evidence type="ECO:0000313" key="2">
    <source>
        <dbReference type="Proteomes" id="UP000295030"/>
    </source>
</evidence>
<proteinExistence type="predicted"/>
<dbReference type="OrthoDB" id="8452683at2"/>
<evidence type="ECO:0000313" key="1">
    <source>
        <dbReference type="EMBL" id="TCK19809.1"/>
    </source>
</evidence>
<dbReference type="RefSeq" id="WP_131837296.1">
    <property type="nucleotide sequence ID" value="NZ_SMFY01000005.1"/>
</dbReference>
<dbReference type="EMBL" id="SMFY01000005">
    <property type="protein sequence ID" value="TCK19809.1"/>
    <property type="molecule type" value="Genomic_DNA"/>
</dbReference>
<dbReference type="AlphaFoldDB" id="A0A4R1HJT6"/>
<organism evidence="1 2">
    <name type="scientific">Ancylobacter aquaticus</name>
    <dbReference type="NCBI Taxonomy" id="100"/>
    <lineage>
        <taxon>Bacteria</taxon>
        <taxon>Pseudomonadati</taxon>
        <taxon>Pseudomonadota</taxon>
        <taxon>Alphaproteobacteria</taxon>
        <taxon>Hyphomicrobiales</taxon>
        <taxon>Xanthobacteraceae</taxon>
        <taxon>Ancylobacter</taxon>
    </lineage>
</organism>
<protein>
    <submittedName>
        <fullName evidence="1">Uncharacterized protein</fullName>
    </submittedName>
</protein>
<sequence length="86" mass="9574">MKRTEETARELCAIDLRQQGIGEERIPELMERFWPVLANEIRQGIVDGEWSFSPGHIEAFSSEYRLLLDGGSVPEGDSAGRAAPSI</sequence>
<gene>
    <name evidence="1" type="ORF">EV667_4274</name>
</gene>
<name>A0A4R1HJT6_ANCAQ</name>
<accession>A0A4R1HJT6</accession>
<comment type="caution">
    <text evidence="1">The sequence shown here is derived from an EMBL/GenBank/DDBJ whole genome shotgun (WGS) entry which is preliminary data.</text>
</comment>
<dbReference type="Proteomes" id="UP000295030">
    <property type="component" value="Unassembled WGS sequence"/>
</dbReference>
<keyword evidence="2" id="KW-1185">Reference proteome</keyword>
<reference evidence="1 2" key="1">
    <citation type="submission" date="2019-03" db="EMBL/GenBank/DDBJ databases">
        <title>Genomic Encyclopedia of Type Strains, Phase IV (KMG-IV): sequencing the most valuable type-strain genomes for metagenomic binning, comparative biology and taxonomic classification.</title>
        <authorList>
            <person name="Goeker M."/>
        </authorList>
    </citation>
    <scope>NUCLEOTIDE SEQUENCE [LARGE SCALE GENOMIC DNA]</scope>
    <source>
        <strain evidence="1 2">DSM 101</strain>
    </source>
</reference>